<organism evidence="2 3">
    <name type="scientific">Streptomyces luteolus</name>
    <dbReference type="NCBI Taxonomy" id="3043615"/>
    <lineage>
        <taxon>Bacteria</taxon>
        <taxon>Bacillati</taxon>
        <taxon>Actinomycetota</taxon>
        <taxon>Actinomycetes</taxon>
        <taxon>Kitasatosporales</taxon>
        <taxon>Streptomycetaceae</taxon>
        <taxon>Streptomyces</taxon>
    </lineage>
</organism>
<comment type="caution">
    <text evidence="2">The sequence shown here is derived from an EMBL/GenBank/DDBJ whole genome shotgun (WGS) entry which is preliminary data.</text>
</comment>
<dbReference type="Proteomes" id="UP001237105">
    <property type="component" value="Unassembled WGS sequence"/>
</dbReference>
<dbReference type="Pfam" id="PF20159">
    <property type="entry name" value="YidB"/>
    <property type="match status" value="1"/>
</dbReference>
<feature type="compositionally biased region" description="Gly residues" evidence="1">
    <location>
        <begin position="46"/>
        <end position="61"/>
    </location>
</feature>
<feature type="region of interest" description="Disordered" evidence="1">
    <location>
        <begin position="133"/>
        <end position="156"/>
    </location>
</feature>
<accession>A0ABT6STQ6</accession>
<evidence type="ECO:0000256" key="1">
    <source>
        <dbReference type="SAM" id="MobiDB-lite"/>
    </source>
</evidence>
<proteinExistence type="predicted"/>
<feature type="region of interest" description="Disordered" evidence="1">
    <location>
        <begin position="46"/>
        <end position="97"/>
    </location>
</feature>
<keyword evidence="3" id="KW-1185">Reference proteome</keyword>
<dbReference type="InterPro" id="IPR027405">
    <property type="entry name" value="YidB-like"/>
</dbReference>
<dbReference type="Gene3D" id="1.10.10.690">
    <property type="entry name" value="YidB-like"/>
    <property type="match status" value="1"/>
</dbReference>
<dbReference type="SUPFAM" id="SSF140804">
    <property type="entry name" value="YidB-like"/>
    <property type="match status" value="1"/>
</dbReference>
<name>A0ABT6STQ6_9ACTN</name>
<gene>
    <name evidence="2" type="ORF">QIT00_10550</name>
</gene>
<dbReference type="InterPro" id="IPR045372">
    <property type="entry name" value="YidB"/>
</dbReference>
<evidence type="ECO:0000313" key="2">
    <source>
        <dbReference type="EMBL" id="MDI3419002.1"/>
    </source>
</evidence>
<sequence length="156" mass="15298">MAGNDLGSLLGGLLGGGQQGGAGGGGGNILGSILGSLLGGAGTTQAGATGGATGGAGGDNPLGGLLDMLTRSGLGDRSQLDSWVGTGENRPLSPEQVKQAVPDETLDRVATEAGVSRDQVADQVAQELPQVVDKLTPEGQVPSGSSLQDLIEQQRL</sequence>
<dbReference type="RefSeq" id="WP_282534902.1">
    <property type="nucleotide sequence ID" value="NZ_JASCIS010000008.1"/>
</dbReference>
<evidence type="ECO:0000313" key="3">
    <source>
        <dbReference type="Proteomes" id="UP001237105"/>
    </source>
</evidence>
<protein>
    <submittedName>
        <fullName evidence="2">YidB family protein</fullName>
    </submittedName>
</protein>
<dbReference type="EMBL" id="JASCIS010000008">
    <property type="protein sequence ID" value="MDI3419002.1"/>
    <property type="molecule type" value="Genomic_DNA"/>
</dbReference>
<reference evidence="2 3" key="1">
    <citation type="submission" date="2023-05" db="EMBL/GenBank/DDBJ databases">
        <title>Draft genome sequence of Streptomyces sp. B-S-A12 isolated from a cave soil in Thailand.</title>
        <authorList>
            <person name="Chamroensaksri N."/>
            <person name="Muangham S."/>
        </authorList>
    </citation>
    <scope>NUCLEOTIDE SEQUENCE [LARGE SCALE GENOMIC DNA]</scope>
    <source>
        <strain evidence="2 3">B-S-A12</strain>
    </source>
</reference>